<dbReference type="GO" id="GO:0016757">
    <property type="term" value="F:glycosyltransferase activity"/>
    <property type="evidence" value="ECO:0007669"/>
    <property type="project" value="UniProtKB-KW"/>
</dbReference>
<dbReference type="InterPro" id="IPR017932">
    <property type="entry name" value="GATase_2_dom"/>
</dbReference>
<dbReference type="InterPro" id="IPR029055">
    <property type="entry name" value="Ntn_hydrolases_N"/>
</dbReference>
<dbReference type="EMBL" id="FSRC01000001">
    <property type="protein sequence ID" value="SIN84691.1"/>
    <property type="molecule type" value="Genomic_DNA"/>
</dbReference>
<dbReference type="Proteomes" id="UP000185221">
    <property type="component" value="Unassembled WGS sequence"/>
</dbReference>
<keyword evidence="5" id="KW-1185">Reference proteome</keyword>
<dbReference type="InterPro" id="IPR029057">
    <property type="entry name" value="PRTase-like"/>
</dbReference>
<feature type="domain" description="Glutamine amidotransferase type-2" evidence="3">
    <location>
        <begin position="9"/>
        <end position="303"/>
    </location>
</feature>
<evidence type="ECO:0000259" key="3">
    <source>
        <dbReference type="PROSITE" id="PS51278"/>
    </source>
</evidence>
<dbReference type="OrthoDB" id="9801213at2"/>
<dbReference type="SUPFAM" id="SSF56235">
    <property type="entry name" value="N-terminal nucleophile aminohydrolases (Ntn hydrolases)"/>
    <property type="match status" value="1"/>
</dbReference>
<keyword evidence="2" id="KW-0315">Glutamine amidotransferase</keyword>
<keyword evidence="1 4" id="KW-0808">Transferase</keyword>
<gene>
    <name evidence="4" type="ORF">SAMN05444394_2343</name>
</gene>
<evidence type="ECO:0000313" key="4">
    <source>
        <dbReference type="EMBL" id="SIN84691.1"/>
    </source>
</evidence>
<protein>
    <submittedName>
        <fullName evidence="4">Amidophosphoribosyltransferase</fullName>
    </submittedName>
</protein>
<dbReference type="SUPFAM" id="SSF53271">
    <property type="entry name" value="PRTase-like"/>
    <property type="match status" value="1"/>
</dbReference>
<organism evidence="4 5">
    <name type="scientific">Algoriphagus halophilus</name>
    <dbReference type="NCBI Taxonomy" id="226505"/>
    <lineage>
        <taxon>Bacteria</taxon>
        <taxon>Pseudomonadati</taxon>
        <taxon>Bacteroidota</taxon>
        <taxon>Cytophagia</taxon>
        <taxon>Cytophagales</taxon>
        <taxon>Cyclobacteriaceae</taxon>
        <taxon>Algoriphagus</taxon>
    </lineage>
</organism>
<evidence type="ECO:0000256" key="2">
    <source>
        <dbReference type="ARBA" id="ARBA00022962"/>
    </source>
</evidence>
<accession>A0A1N6EP19</accession>
<evidence type="ECO:0000313" key="5">
    <source>
        <dbReference type="Proteomes" id="UP000185221"/>
    </source>
</evidence>
<dbReference type="PROSITE" id="PS51278">
    <property type="entry name" value="GATASE_TYPE_2"/>
    <property type="match status" value="1"/>
</dbReference>
<proteinExistence type="predicted"/>
<name>A0A1N6EP19_9BACT</name>
<keyword evidence="4" id="KW-0328">Glycosyltransferase</keyword>
<dbReference type="AlphaFoldDB" id="A0A1N6EP19"/>
<sequence>MSDAIKHECGIAMIRLRKPVQYYIDKYGTAAYAANRLYVLMQKQINRGQDGAGVANIKIGTDPGTRYISRYRSIEPSAVNYIFDKINKKYKKAKKLGGHDALTDADWLKENIAFTGEVWLGHLRYGTHGENSIETCHPFLKQNNWRSRNLVMAGNFNMTNVEELFSKLVQLGQHPKEKTDTVTVMEKIGHFLDEENQRIFDKYKHQYSNEQITHVIENELDVARILRRSCRDFDGGYTMAGMIGNGSSFVVRDPSGIRPAYYYADEEVVVVASEKPAIKSAFNIDFNAIQEIKPGHALVINKDGSYAESEILPAREKKSCSFERIYFSRGTDPAIYQERKDLGKALIPQILKAIDFDLKNTVFSYIPNTAETAFLGMIEGLEDYLSAKRREVFLEGKPHMGELDELLNFRPRVEKLVSKDVKLRTFITNDDDRDTMVANVYDTTFEVVKPGIDSLVVIDDSIVRGTTLEKSILTTLDKLNPKRIIIVSSAPQIRFPDCYGIDMSRMKEFIAFRAALALLKERGMGSVLDRVHESCLNDPNSYENFVKDVYSSFTDEEISDKVAQIVAGDNIKAEVKVIFQTVENLHKCIPKHTGDWYFTGNYPTTGGTRVVNRSFANYMEGKTVRAY</sequence>
<dbReference type="STRING" id="226505.SAMN05444394_2343"/>
<reference evidence="5" key="1">
    <citation type="submission" date="2016-11" db="EMBL/GenBank/DDBJ databases">
        <authorList>
            <person name="Varghese N."/>
            <person name="Submissions S."/>
        </authorList>
    </citation>
    <scope>NUCLEOTIDE SEQUENCE [LARGE SCALE GENOMIC DNA]</scope>
    <source>
        <strain evidence="5">DSM 15292</strain>
    </source>
</reference>
<dbReference type="PANTHER" id="PTHR11907">
    <property type="entry name" value="AMIDOPHOSPHORIBOSYLTRANSFERASE"/>
    <property type="match status" value="1"/>
</dbReference>
<dbReference type="RefSeq" id="WP_074224986.1">
    <property type="nucleotide sequence ID" value="NZ_FSRC01000001.1"/>
</dbReference>
<dbReference type="Gene3D" id="3.60.20.10">
    <property type="entry name" value="Glutamine Phosphoribosylpyrophosphate, subunit 1, domain 1"/>
    <property type="match status" value="1"/>
</dbReference>
<evidence type="ECO:0000256" key="1">
    <source>
        <dbReference type="ARBA" id="ARBA00022679"/>
    </source>
</evidence>